<protein>
    <recommendedName>
        <fullName evidence="3">YD repeat-containing protein</fullName>
    </recommendedName>
</protein>
<sequence length="338" mass="36637">MQAAMYVTRIEDRFGNFVTYHYNAASPRQLLSIVASDGRKVSFTWNGLLLTSAIAQPDTPADARTWRYEYANGKLASVVLPDASRWTFALARTGAGTLPDMFASSCLKRYNANAPASDAEVSTITAPSGLVGTFTMRHRWHARSYANSSCVSMPANGGTYEANPPLFENLSLVQRTLSGPGVPTQAWTYAYGPASASTINDPCKATQTCVDTSWVDVTEPDGARTRVTHSTRDGEMEGKLIKSEGFDAGGALLRTQTHQYPALASLPFQAKLGEALGRDRSNVTKMENRYPSTGSVITQQGRSFRWYVPQTCGASANQLCFDAFGRATKTTKLSQPAP</sequence>
<reference evidence="1" key="1">
    <citation type="submission" date="2021-10" db="EMBL/GenBank/DDBJ databases">
        <authorList>
            <person name="Lyu M."/>
            <person name="Wang X."/>
            <person name="Meng X."/>
            <person name="Xu K."/>
        </authorList>
    </citation>
    <scope>NUCLEOTIDE SEQUENCE</scope>
    <source>
        <strain evidence="1">A6</strain>
    </source>
</reference>
<dbReference type="Proteomes" id="UP001165293">
    <property type="component" value="Unassembled WGS sequence"/>
</dbReference>
<name>A0ABS8JDY4_9GAMM</name>
<evidence type="ECO:0000313" key="2">
    <source>
        <dbReference type="Proteomes" id="UP001165293"/>
    </source>
</evidence>
<organism evidence="1 2">
    <name type="scientific">Noviluteimonas lactosilytica</name>
    <dbReference type="NCBI Taxonomy" id="2888523"/>
    <lineage>
        <taxon>Bacteria</taxon>
        <taxon>Pseudomonadati</taxon>
        <taxon>Pseudomonadota</taxon>
        <taxon>Gammaproteobacteria</taxon>
        <taxon>Lysobacterales</taxon>
        <taxon>Lysobacteraceae</taxon>
        <taxon>Noviluteimonas</taxon>
    </lineage>
</organism>
<keyword evidence="2" id="KW-1185">Reference proteome</keyword>
<gene>
    <name evidence="1" type="ORF">LK996_01750</name>
</gene>
<evidence type="ECO:0008006" key="3">
    <source>
        <dbReference type="Google" id="ProtNLM"/>
    </source>
</evidence>
<accession>A0ABS8JDY4</accession>
<evidence type="ECO:0000313" key="1">
    <source>
        <dbReference type="EMBL" id="MCC8361807.1"/>
    </source>
</evidence>
<comment type="caution">
    <text evidence="1">The sequence shown here is derived from an EMBL/GenBank/DDBJ whole genome shotgun (WGS) entry which is preliminary data.</text>
</comment>
<dbReference type="EMBL" id="JAJGAK010000001">
    <property type="protein sequence ID" value="MCC8361807.1"/>
    <property type="molecule type" value="Genomic_DNA"/>
</dbReference>
<dbReference type="RefSeq" id="WP_230525455.1">
    <property type="nucleotide sequence ID" value="NZ_JAJGAK010000001.1"/>
</dbReference>
<proteinExistence type="predicted"/>